<name>A0ACD5GT54_9CYAN</name>
<reference evidence="1 2" key="1">
    <citation type="journal article" date="2016" name="Genome Announc.">
        <title>Draft Genome Sequence of the Thermotolerant Cyanobacterium Desertifilum sp. IPPAS B-1220.</title>
        <authorList>
            <person name="Mironov K.S."/>
            <person name="Sinetova M.A."/>
            <person name="Bolatkhan K."/>
            <person name="Zayadan B.K."/>
            <person name="Ustinova V.V."/>
            <person name="Kupriyanova E.V."/>
            <person name="Skrypnik A.N."/>
            <person name="Gogoleva N.E."/>
            <person name="Gogolev Y.V."/>
            <person name="Los D.A."/>
        </authorList>
    </citation>
    <scope>NUCLEOTIDE SEQUENCE [LARGE SCALE GENOMIC DNA]</scope>
    <source>
        <strain evidence="1 2">IPPAS B-1220</strain>
    </source>
</reference>
<evidence type="ECO:0000313" key="1">
    <source>
        <dbReference type="EMBL" id="XPM63829.1"/>
    </source>
</evidence>
<proteinExistence type="predicted"/>
<organism evidence="1 2">
    <name type="scientific">Desertifilum tharense IPPAS B-1220</name>
    <dbReference type="NCBI Taxonomy" id="1781255"/>
    <lineage>
        <taxon>Bacteria</taxon>
        <taxon>Bacillati</taxon>
        <taxon>Cyanobacteriota</taxon>
        <taxon>Cyanophyceae</taxon>
        <taxon>Desertifilales</taxon>
        <taxon>Desertifilaceae</taxon>
        <taxon>Desertifilum</taxon>
    </lineage>
</organism>
<protein>
    <submittedName>
        <fullName evidence="1">Protein kinase domain-containing protein</fullName>
    </submittedName>
</protein>
<accession>A0ACD5GT54</accession>
<keyword evidence="1" id="KW-0808">Transferase</keyword>
<evidence type="ECO:0000313" key="2">
    <source>
        <dbReference type="Proteomes" id="UP000095472"/>
    </source>
</evidence>
<dbReference type="Proteomes" id="UP000095472">
    <property type="component" value="Chromosome"/>
</dbReference>
<keyword evidence="1" id="KW-0418">Kinase</keyword>
<keyword evidence="2" id="KW-1185">Reference proteome</keyword>
<gene>
    <name evidence="1" type="ORF">BH720_032480</name>
</gene>
<sequence>MSLPLMSGNFLGKPNPQQRLIGTVLRNRYKLLKTLGSGGFGDTYLATDQDLPTHPHCVVKHLKPKDSNPEILVDARRLFETEAKILHRLGNAHDRIPKLFAFFEENGEFYLVQEYIDGQDLGKELLPGKRLSESEVTRLLEDILSVLKVAHENNVIHRDIKPANLMRRKDGRIVLIDFGAVKQINQLATSANGQTSLTVAIGSPGYMPSEQGIGKPKLASDIYAVGMLGIQALTGIYPKLLPEDSQTGEIVWRNQAQVSHNLARFLEKMVRYDFRQRYLNAAEALKAFLETVVGSSPAPSASSHTVQPPPTPVNLSPLPPTEPFFVEPVQPPVAPILPKTQRLAKFTVVTVDKQGKVTNRSQAQLPMATEDLGNGITLTMVAIPGDGF</sequence>
<dbReference type="EMBL" id="CP182909">
    <property type="protein sequence ID" value="XPM63829.1"/>
    <property type="molecule type" value="Genomic_DNA"/>
</dbReference>